<dbReference type="Pfam" id="PF13417">
    <property type="entry name" value="GST_N_3"/>
    <property type="match status" value="1"/>
</dbReference>
<dbReference type="InterPro" id="IPR036249">
    <property type="entry name" value="Thioredoxin-like_sf"/>
</dbReference>
<dbReference type="GO" id="GO:0005737">
    <property type="term" value="C:cytoplasm"/>
    <property type="evidence" value="ECO:0007669"/>
    <property type="project" value="InterPro"/>
</dbReference>
<dbReference type="CDD" id="cd03191">
    <property type="entry name" value="GST_C_Zeta"/>
    <property type="match status" value="1"/>
</dbReference>
<dbReference type="InterPro" id="IPR040079">
    <property type="entry name" value="Glutathione_S-Trfase"/>
</dbReference>
<dbReference type="EMBL" id="LXKT01000029">
    <property type="protein sequence ID" value="OCJ32836.1"/>
    <property type="molecule type" value="Genomic_DNA"/>
</dbReference>
<dbReference type="Gene3D" id="3.40.30.10">
    <property type="entry name" value="Glutaredoxin"/>
    <property type="match status" value="1"/>
</dbReference>
<dbReference type="AlphaFoldDB" id="A0AB36EBM2"/>
<dbReference type="GO" id="GO:0006749">
    <property type="term" value="P:glutathione metabolic process"/>
    <property type="evidence" value="ECO:0007669"/>
    <property type="project" value="TreeGrafter"/>
</dbReference>
<evidence type="ECO:0000313" key="4">
    <source>
        <dbReference type="EMBL" id="OCJ32836.1"/>
    </source>
</evidence>
<evidence type="ECO:0000259" key="3">
    <source>
        <dbReference type="PROSITE" id="PS50405"/>
    </source>
</evidence>
<dbReference type="Gene3D" id="1.20.1050.10">
    <property type="match status" value="1"/>
</dbReference>
<dbReference type="InterPro" id="IPR036282">
    <property type="entry name" value="Glutathione-S-Trfase_C_sf"/>
</dbReference>
<dbReference type="InterPro" id="IPR034333">
    <property type="entry name" value="GST_Zeta_N"/>
</dbReference>
<evidence type="ECO:0000256" key="1">
    <source>
        <dbReference type="ARBA" id="ARBA00010007"/>
    </source>
</evidence>
<name>A0AB36EBM2_AGRTU</name>
<dbReference type="PROSITE" id="PS50404">
    <property type="entry name" value="GST_NTER"/>
    <property type="match status" value="1"/>
</dbReference>
<dbReference type="PANTHER" id="PTHR42673">
    <property type="entry name" value="MALEYLACETOACETATE ISOMERASE"/>
    <property type="match status" value="1"/>
</dbReference>
<organism evidence="4 5">
    <name type="scientific">Agrobacterium tumefaciens</name>
    <dbReference type="NCBI Taxonomy" id="358"/>
    <lineage>
        <taxon>Bacteria</taxon>
        <taxon>Pseudomonadati</taxon>
        <taxon>Pseudomonadota</taxon>
        <taxon>Alphaproteobacteria</taxon>
        <taxon>Hyphomicrobiales</taxon>
        <taxon>Rhizobiaceae</taxon>
        <taxon>Rhizobium/Agrobacterium group</taxon>
        <taxon>Agrobacterium</taxon>
        <taxon>Agrobacterium tumefaciens complex</taxon>
    </lineage>
</organism>
<dbReference type="InterPro" id="IPR005955">
    <property type="entry name" value="GST_Zeta"/>
</dbReference>
<dbReference type="Proteomes" id="UP000093451">
    <property type="component" value="Unassembled WGS sequence"/>
</dbReference>
<evidence type="ECO:0000259" key="2">
    <source>
        <dbReference type="PROSITE" id="PS50404"/>
    </source>
</evidence>
<gene>
    <name evidence="4" type="ORF">A6U91_21920</name>
</gene>
<dbReference type="SUPFAM" id="SSF47616">
    <property type="entry name" value="GST C-terminal domain-like"/>
    <property type="match status" value="1"/>
</dbReference>
<dbReference type="GO" id="GO:0004364">
    <property type="term" value="F:glutathione transferase activity"/>
    <property type="evidence" value="ECO:0007669"/>
    <property type="project" value="TreeGrafter"/>
</dbReference>
<dbReference type="InterPro" id="IPR010987">
    <property type="entry name" value="Glutathione-S-Trfase_C-like"/>
</dbReference>
<sequence>MKFFGYFRSSSAYRCRIAFNLKGIKPDFISVHLRRDGGQQKRSEYRAINPQALVPTLDDGDFILTQSLAIIEWLDETYPAPALLPTDTNERAWVRAFAQAIACDIHPLQNLRVLDYLKTDLGHNQEAADEWCRRWISEGLAACELLLQNRPFDGPYVSGDAPGLADICLIPQLFSADRFGVDTSAFRQLKVIREICESHDAFALAHPSKQPDAEV</sequence>
<dbReference type="PANTHER" id="PTHR42673:SF4">
    <property type="entry name" value="MALEYLACETOACETATE ISOMERASE"/>
    <property type="match status" value="1"/>
</dbReference>
<dbReference type="NCBIfam" id="TIGR01262">
    <property type="entry name" value="maiA"/>
    <property type="match status" value="1"/>
</dbReference>
<feature type="domain" description="GST N-terminal" evidence="2">
    <location>
        <begin position="1"/>
        <end position="82"/>
    </location>
</feature>
<dbReference type="GO" id="GO:0006559">
    <property type="term" value="P:L-phenylalanine catabolic process"/>
    <property type="evidence" value="ECO:0007669"/>
    <property type="project" value="TreeGrafter"/>
</dbReference>
<feature type="domain" description="GST C-terminal" evidence="3">
    <location>
        <begin position="87"/>
        <end position="215"/>
    </location>
</feature>
<protein>
    <submittedName>
        <fullName evidence="4">Maleylacetoacetate isomerase</fullName>
    </submittedName>
</protein>
<dbReference type="SFLD" id="SFLDG00358">
    <property type="entry name" value="Main_(cytGST)"/>
    <property type="match status" value="1"/>
</dbReference>
<comment type="caution">
    <text evidence="4">The sequence shown here is derived from an EMBL/GenBank/DDBJ whole genome shotgun (WGS) entry which is preliminary data.</text>
</comment>
<evidence type="ECO:0000313" key="5">
    <source>
        <dbReference type="Proteomes" id="UP000093451"/>
    </source>
</evidence>
<proteinExistence type="inferred from homology"/>
<accession>A0AB36EBM2</accession>
<dbReference type="InterPro" id="IPR004045">
    <property type="entry name" value="Glutathione_S-Trfase_N"/>
</dbReference>
<dbReference type="RefSeq" id="WP_065689144.1">
    <property type="nucleotide sequence ID" value="NZ_JBFDVB010000023.1"/>
</dbReference>
<reference evidence="4 5" key="1">
    <citation type="journal article" date="2016" name="PeerJ">
        <title>Gall-ID: tools for genotyping gall-causing phytopathogenic bacteria.</title>
        <authorList>
            <person name="Davis E.W.II."/>
            <person name="Weisberg A.J."/>
            <person name="Tabima J.F."/>
            <person name="Grunwald N.J."/>
            <person name="Chang J.H."/>
        </authorList>
    </citation>
    <scope>NUCLEOTIDE SEQUENCE [LARGE SCALE GENOMIC DNA]</scope>
    <source>
        <strain evidence="4 5">N2/73</strain>
    </source>
</reference>
<dbReference type="InterPro" id="IPR034330">
    <property type="entry name" value="GST_Zeta_C"/>
</dbReference>
<dbReference type="SUPFAM" id="SSF52833">
    <property type="entry name" value="Thioredoxin-like"/>
    <property type="match status" value="1"/>
</dbReference>
<dbReference type="GO" id="GO:0016034">
    <property type="term" value="F:maleylacetoacetate isomerase activity"/>
    <property type="evidence" value="ECO:0007669"/>
    <property type="project" value="TreeGrafter"/>
</dbReference>
<keyword evidence="4" id="KW-0413">Isomerase</keyword>
<dbReference type="SFLD" id="SFLDS00019">
    <property type="entry name" value="Glutathione_Transferase_(cytos"/>
    <property type="match status" value="1"/>
</dbReference>
<dbReference type="CDD" id="cd03042">
    <property type="entry name" value="GST_N_Zeta"/>
    <property type="match status" value="1"/>
</dbReference>
<dbReference type="PROSITE" id="PS50405">
    <property type="entry name" value="GST_CTER"/>
    <property type="match status" value="1"/>
</dbReference>
<comment type="similarity">
    <text evidence="1">Belongs to the GST superfamily. Zeta family.</text>
</comment>